<accession>H3SCN9</accession>
<organism evidence="3 4">
    <name type="scientific">Paenibacillus dendritiformis C454</name>
    <dbReference type="NCBI Taxonomy" id="1131935"/>
    <lineage>
        <taxon>Bacteria</taxon>
        <taxon>Bacillati</taxon>
        <taxon>Bacillota</taxon>
        <taxon>Bacilli</taxon>
        <taxon>Bacillales</taxon>
        <taxon>Paenibacillaceae</taxon>
        <taxon>Paenibacillus</taxon>
    </lineage>
</organism>
<dbReference type="STRING" id="1131935.PDENDC454_06410"/>
<dbReference type="EMBL" id="AHKH01000011">
    <property type="protein sequence ID" value="EHQ63142.1"/>
    <property type="molecule type" value="Genomic_DNA"/>
</dbReference>
<keyword evidence="4" id="KW-1185">Reference proteome</keyword>
<evidence type="ECO:0000256" key="1">
    <source>
        <dbReference type="SAM" id="MobiDB-lite"/>
    </source>
</evidence>
<protein>
    <submittedName>
        <fullName evidence="3">Rhs core protein</fullName>
    </submittedName>
</protein>
<dbReference type="RefSeq" id="WP_006675791.1">
    <property type="nucleotide sequence ID" value="NZ_AHKH01000011.1"/>
</dbReference>
<feature type="region of interest" description="Disordered" evidence="1">
    <location>
        <begin position="291"/>
        <end position="312"/>
    </location>
</feature>
<comment type="caution">
    <text evidence="3">The sequence shown here is derived from an EMBL/GenBank/DDBJ whole genome shotgun (WGS) entry which is preliminary data.</text>
</comment>
<evidence type="ECO:0000313" key="4">
    <source>
        <dbReference type="Proteomes" id="UP000003900"/>
    </source>
</evidence>
<dbReference type="Proteomes" id="UP000003900">
    <property type="component" value="Unassembled WGS sequence"/>
</dbReference>
<reference evidence="3 4" key="1">
    <citation type="journal article" date="2012" name="J. Bacteriol.">
        <title>Genome Sequence of the Pattern-Forming Social Bacterium Paenibacillus dendritiformis C454 Chiral Morphotype.</title>
        <authorList>
            <person name="Sirota-Madi A."/>
            <person name="Olender T."/>
            <person name="Helman Y."/>
            <person name="Brainis I."/>
            <person name="Finkelshtein A."/>
            <person name="Roth D."/>
            <person name="Hagai E."/>
            <person name="Leshkowitz D."/>
            <person name="Brodsky L."/>
            <person name="Galatenko V."/>
            <person name="Nikolaev V."/>
            <person name="Gutnick D.L."/>
            <person name="Lancet D."/>
            <person name="Ben-Jacob E."/>
        </authorList>
    </citation>
    <scope>NUCLEOTIDE SEQUENCE [LARGE SCALE GENOMIC DNA]</scope>
    <source>
        <strain evidence="3 4">C454</strain>
    </source>
</reference>
<name>H3SCN9_9BACL</name>
<feature type="region of interest" description="Disordered" evidence="1">
    <location>
        <begin position="85"/>
        <end position="106"/>
    </location>
</feature>
<dbReference type="PATRIC" id="fig|1131935.3.peg.1290"/>
<dbReference type="InterPro" id="IPR028912">
    <property type="entry name" value="Tox-MPTase4_dom"/>
</dbReference>
<evidence type="ECO:0000313" key="3">
    <source>
        <dbReference type="EMBL" id="EHQ63142.1"/>
    </source>
</evidence>
<feature type="compositionally biased region" description="Basic and acidic residues" evidence="1">
    <location>
        <begin position="24"/>
        <end position="50"/>
    </location>
</feature>
<feature type="compositionally biased region" description="Basic and acidic residues" evidence="1">
    <location>
        <begin position="1"/>
        <end position="10"/>
    </location>
</feature>
<dbReference type="Pfam" id="PF15640">
    <property type="entry name" value="Tox-MPTase4"/>
    <property type="match status" value="1"/>
</dbReference>
<proteinExistence type="predicted"/>
<sequence length="471" mass="52772">MSSKSPDEQKTLYQQKYVKPPAVEPEKKSEKEKQAELEKEQQAYDQMDRDRTAIYEWQQRSKQVMAQGVAAGKSQSEIQAMLPAPPVLGGQGSSHQGTSSGKPGPIERFVESTGIMDTLQQISPWLEQMELEYIIPQKPDYVSKQTQKTVYLSRYTFQVLIIDPQMLVAEFNILFGVVAIIAAIPTQGASLYLLAVADAALGASMIIVNMEKLSDLKNGNAYTNPKFLGMDQELLDQLGTALMVVNLSMLAKHGLYKAADKLANSKTRSAMGDSWAAWKKQVEHELGTARVKPLKGKGEAPQQTEGMGKPSLGDRVHDIDFMSWEGKPVSGQRKMTPGGQRYASVRDWKTLKKTMQARGINVSIDSKGKILIDPLTGERKAGGFNPYTGEIILKPDATLHEMIHETIHAEQWFKLGKENYLKQTVLEREEHVFNELMKPSYNLNEEEIFHAKKVIFKYRNGRSAFDGEIDF</sequence>
<evidence type="ECO:0000259" key="2">
    <source>
        <dbReference type="Pfam" id="PF15640"/>
    </source>
</evidence>
<dbReference type="OrthoDB" id="2644529at2"/>
<feature type="domain" description="Tox-MPTase4" evidence="2">
    <location>
        <begin position="325"/>
        <end position="460"/>
    </location>
</feature>
<dbReference type="AlphaFoldDB" id="H3SCN9"/>
<feature type="region of interest" description="Disordered" evidence="1">
    <location>
        <begin position="1"/>
        <end position="50"/>
    </location>
</feature>
<gene>
    <name evidence="3" type="ORF">PDENDC454_06410</name>
</gene>